<dbReference type="Proteomes" id="UP000230069">
    <property type="component" value="Unassembled WGS sequence"/>
</dbReference>
<reference evidence="1 2" key="1">
    <citation type="submission" date="2017-09" db="EMBL/GenBank/DDBJ databases">
        <title>WGS assembly of Aquilegia coerulea Goldsmith.</title>
        <authorList>
            <person name="Hodges S."/>
            <person name="Kramer E."/>
            <person name="Nordborg M."/>
            <person name="Tomkins J."/>
            <person name="Borevitz J."/>
            <person name="Derieg N."/>
            <person name="Yan J."/>
            <person name="Mihaltcheva S."/>
            <person name="Hayes R.D."/>
            <person name="Rokhsar D."/>
        </authorList>
    </citation>
    <scope>NUCLEOTIDE SEQUENCE [LARGE SCALE GENOMIC DNA]</scope>
    <source>
        <strain evidence="2">cv. Goldsmith</strain>
    </source>
</reference>
<accession>A0A2G5E9I4</accession>
<dbReference type="EMBL" id="KZ305027">
    <property type="protein sequence ID" value="PIA52217.1"/>
    <property type="molecule type" value="Genomic_DNA"/>
</dbReference>
<gene>
    <name evidence="1" type="ORF">AQUCO_01000236v1</name>
</gene>
<organism evidence="1 2">
    <name type="scientific">Aquilegia coerulea</name>
    <name type="common">Rocky mountain columbine</name>
    <dbReference type="NCBI Taxonomy" id="218851"/>
    <lineage>
        <taxon>Eukaryota</taxon>
        <taxon>Viridiplantae</taxon>
        <taxon>Streptophyta</taxon>
        <taxon>Embryophyta</taxon>
        <taxon>Tracheophyta</taxon>
        <taxon>Spermatophyta</taxon>
        <taxon>Magnoliopsida</taxon>
        <taxon>Ranunculales</taxon>
        <taxon>Ranunculaceae</taxon>
        <taxon>Thalictroideae</taxon>
        <taxon>Aquilegia</taxon>
    </lineage>
</organism>
<protein>
    <submittedName>
        <fullName evidence="1">Uncharacterized protein</fullName>
    </submittedName>
</protein>
<evidence type="ECO:0000313" key="1">
    <source>
        <dbReference type="EMBL" id="PIA52217.1"/>
    </source>
</evidence>
<evidence type="ECO:0000313" key="2">
    <source>
        <dbReference type="Proteomes" id="UP000230069"/>
    </source>
</evidence>
<keyword evidence="2" id="KW-1185">Reference proteome</keyword>
<dbReference type="AlphaFoldDB" id="A0A2G5E9I4"/>
<dbReference type="OrthoDB" id="10017101at2759"/>
<proteinExistence type="predicted"/>
<name>A0A2G5E9I4_AQUCA</name>
<sequence>MATDISYASTNFVEKVQATAGAASSSTVTLDLDSNQHDEKVLGAKTNMLACPICYNTLIQEGVPGLTVESKPRPSFECSTCKKSYYSNEIYLDLTVVSGAKEYIESSPASTTIFRTPLVSYLYERGWRQSFSIWGGFPGPDKEFEP</sequence>